<dbReference type="SUPFAM" id="SSF81452">
    <property type="entry name" value="Cytochrome c oxidase subunit III-like"/>
    <property type="match status" value="1"/>
</dbReference>
<organism evidence="12 13">
    <name type="scientific">Mycobacterium saskatchewanense</name>
    <dbReference type="NCBI Taxonomy" id="220927"/>
    <lineage>
        <taxon>Bacteria</taxon>
        <taxon>Bacillati</taxon>
        <taxon>Actinomycetota</taxon>
        <taxon>Actinomycetes</taxon>
        <taxon>Mycobacteriales</taxon>
        <taxon>Mycobacteriaceae</taxon>
        <taxon>Mycobacterium</taxon>
        <taxon>Mycobacterium simiae complex</taxon>
    </lineage>
</organism>
<dbReference type="PROSITE" id="PS50253">
    <property type="entry name" value="COX3"/>
    <property type="match status" value="1"/>
</dbReference>
<dbReference type="Proteomes" id="UP000193387">
    <property type="component" value="Unassembled WGS sequence"/>
</dbReference>
<evidence type="ECO:0000256" key="8">
    <source>
        <dbReference type="ARBA" id="ARBA00047816"/>
    </source>
</evidence>
<comment type="catalytic activity">
    <reaction evidence="8">
        <text>4 Fe(II)-[cytochrome c] + O2 + 8 H(+)(in) = 4 Fe(III)-[cytochrome c] + 2 H2O + 4 H(+)(out)</text>
        <dbReference type="Rhea" id="RHEA:11436"/>
        <dbReference type="Rhea" id="RHEA-COMP:10350"/>
        <dbReference type="Rhea" id="RHEA-COMP:14399"/>
        <dbReference type="ChEBI" id="CHEBI:15377"/>
        <dbReference type="ChEBI" id="CHEBI:15378"/>
        <dbReference type="ChEBI" id="CHEBI:15379"/>
        <dbReference type="ChEBI" id="CHEBI:29033"/>
        <dbReference type="ChEBI" id="CHEBI:29034"/>
        <dbReference type="EC" id="7.1.1.9"/>
    </reaction>
</comment>
<name>A0AAJ3TWE6_9MYCO</name>
<evidence type="ECO:0000313" key="13">
    <source>
        <dbReference type="Proteomes" id="UP000193387"/>
    </source>
</evidence>
<dbReference type="PANTHER" id="PTHR11403">
    <property type="entry name" value="CYTOCHROME C OXIDASE SUBUNIT III"/>
    <property type="match status" value="1"/>
</dbReference>
<accession>A0AAJ3TWE6</accession>
<keyword evidence="6 10" id="KW-0472">Membrane</keyword>
<dbReference type="Pfam" id="PF00510">
    <property type="entry name" value="COX3"/>
    <property type="match status" value="1"/>
</dbReference>
<keyword evidence="4 9" id="KW-0812">Transmembrane</keyword>
<evidence type="ECO:0000256" key="7">
    <source>
        <dbReference type="ARBA" id="ARBA00031400"/>
    </source>
</evidence>
<proteinExistence type="inferred from homology"/>
<keyword evidence="13" id="KW-1185">Reference proteome</keyword>
<feature type="transmembrane region" description="Helical" evidence="10">
    <location>
        <begin position="32"/>
        <end position="52"/>
    </location>
</feature>
<evidence type="ECO:0000256" key="5">
    <source>
        <dbReference type="ARBA" id="ARBA00022989"/>
    </source>
</evidence>
<dbReference type="RefSeq" id="WP_085254506.1">
    <property type="nucleotide sequence ID" value="NZ_AP022573.1"/>
</dbReference>
<comment type="similarity">
    <text evidence="2 9">Belongs to the cytochrome c oxidase subunit 3 family.</text>
</comment>
<dbReference type="GO" id="GO:0004129">
    <property type="term" value="F:cytochrome-c oxidase activity"/>
    <property type="evidence" value="ECO:0007669"/>
    <property type="project" value="UniProtKB-EC"/>
</dbReference>
<reference evidence="12 13" key="1">
    <citation type="submission" date="2016-01" db="EMBL/GenBank/DDBJ databases">
        <title>The new phylogeny of the genus Mycobacterium.</title>
        <authorList>
            <person name="Tarcisio F."/>
            <person name="Conor M."/>
            <person name="Antonella G."/>
            <person name="Elisabetta G."/>
            <person name="Giulia F.S."/>
            <person name="Sara T."/>
            <person name="Anna F."/>
            <person name="Clotilde B."/>
            <person name="Roberto B."/>
            <person name="Veronica D.S."/>
            <person name="Fabio R."/>
            <person name="Monica P."/>
            <person name="Olivier J."/>
            <person name="Enrico T."/>
            <person name="Nicola S."/>
        </authorList>
    </citation>
    <scope>NUCLEOTIDE SEQUENCE [LARGE SCALE GENOMIC DNA]</scope>
    <source>
        <strain evidence="12 13">DSM 44616</strain>
    </source>
</reference>
<feature type="transmembrane region" description="Helical" evidence="10">
    <location>
        <begin position="186"/>
        <end position="205"/>
    </location>
</feature>
<evidence type="ECO:0000256" key="6">
    <source>
        <dbReference type="ARBA" id="ARBA00023136"/>
    </source>
</evidence>
<evidence type="ECO:0000256" key="10">
    <source>
        <dbReference type="SAM" id="Phobius"/>
    </source>
</evidence>
<dbReference type="InterPro" id="IPR035973">
    <property type="entry name" value="Cyt_c_oxidase_su3-like_sf"/>
</dbReference>
<dbReference type="InterPro" id="IPR024791">
    <property type="entry name" value="Cyt_c/ubiquinol_Oxase_su3"/>
</dbReference>
<dbReference type="InterPro" id="IPR000298">
    <property type="entry name" value="Cyt_c_oxidase-like_su3"/>
</dbReference>
<comment type="subcellular location">
    <subcellularLocation>
        <location evidence="9">Cell membrane</location>
        <topology evidence="9">Multi-pass membrane protein</topology>
    </subcellularLocation>
    <subcellularLocation>
        <location evidence="1">Membrane</location>
        <topology evidence="1">Multi-pass membrane protein</topology>
    </subcellularLocation>
</comment>
<protein>
    <recommendedName>
        <fullName evidence="3">Probable cytochrome c oxidase subunit 3</fullName>
    </recommendedName>
    <alternativeName>
        <fullName evidence="7">Cytochrome aa3 subunit 3</fullName>
    </alternativeName>
</protein>
<dbReference type="InterPro" id="IPR013833">
    <property type="entry name" value="Cyt_c_oxidase_su3_a-hlx"/>
</dbReference>
<feature type="transmembrane region" description="Helical" evidence="10">
    <location>
        <begin position="142"/>
        <end position="165"/>
    </location>
</feature>
<feature type="domain" description="Heme-copper oxidase subunit III family profile" evidence="11">
    <location>
        <begin position="31"/>
        <end position="206"/>
    </location>
</feature>
<feature type="transmembrane region" description="Helical" evidence="10">
    <location>
        <begin position="105"/>
        <end position="122"/>
    </location>
</feature>
<evidence type="ECO:0000256" key="1">
    <source>
        <dbReference type="ARBA" id="ARBA00004141"/>
    </source>
</evidence>
<dbReference type="AlphaFoldDB" id="A0AAJ3TWE6"/>
<feature type="transmembrane region" description="Helical" evidence="10">
    <location>
        <begin position="72"/>
        <end position="93"/>
    </location>
</feature>
<dbReference type="EMBL" id="LQPR01000013">
    <property type="protein sequence ID" value="ORW73730.1"/>
    <property type="molecule type" value="Genomic_DNA"/>
</dbReference>
<dbReference type="GO" id="GO:0005886">
    <property type="term" value="C:plasma membrane"/>
    <property type="evidence" value="ECO:0007669"/>
    <property type="project" value="UniProtKB-SubCell"/>
</dbReference>
<evidence type="ECO:0000256" key="2">
    <source>
        <dbReference type="ARBA" id="ARBA00010581"/>
    </source>
</evidence>
<evidence type="ECO:0000259" key="11">
    <source>
        <dbReference type="PROSITE" id="PS50253"/>
    </source>
</evidence>
<evidence type="ECO:0000313" key="12">
    <source>
        <dbReference type="EMBL" id="ORW73730.1"/>
    </source>
</evidence>
<dbReference type="Gene3D" id="1.20.120.80">
    <property type="entry name" value="Cytochrome c oxidase, subunit III, four-helix bundle"/>
    <property type="match status" value="1"/>
</dbReference>
<comment type="caution">
    <text evidence="12">The sequence shown here is derived from an EMBL/GenBank/DDBJ whole genome shotgun (WGS) entry which is preliminary data.</text>
</comment>
<evidence type="ECO:0000256" key="3">
    <source>
        <dbReference type="ARBA" id="ARBA00022347"/>
    </source>
</evidence>
<keyword evidence="5 10" id="KW-1133">Transmembrane helix</keyword>
<sequence>MRKPLDYRPPWDGATMPDVAAKLPALPGDSGLWAFIAFDASLFALLFGQFSWDRLQHVAVFNAAQNQLIRQPAVLNTVVLVSGSLTMAFAVRCAHSRDRSGSQKWITATAALGLMFILIKVVEYLLESIGGHTLAGGGFFTYYYMLTGFHLTHVVAGVAALLVVAARQRRGRPPRRDGLLVESVAAYWHFVDLVWMFIFPLIYLAR</sequence>
<evidence type="ECO:0000256" key="4">
    <source>
        <dbReference type="ARBA" id="ARBA00022692"/>
    </source>
</evidence>
<dbReference type="GO" id="GO:0019646">
    <property type="term" value="P:aerobic electron transport chain"/>
    <property type="evidence" value="ECO:0007669"/>
    <property type="project" value="InterPro"/>
</dbReference>
<dbReference type="PANTHER" id="PTHR11403:SF6">
    <property type="entry name" value="NITRIC OXIDE REDUCTASE SUBUNIT E"/>
    <property type="match status" value="1"/>
</dbReference>
<evidence type="ECO:0000256" key="9">
    <source>
        <dbReference type="RuleBase" id="RU003376"/>
    </source>
</evidence>
<gene>
    <name evidence="12" type="ORF">AWC23_06525</name>
</gene>